<feature type="region of interest" description="Disordered" evidence="1">
    <location>
        <begin position="1"/>
        <end position="46"/>
    </location>
</feature>
<gene>
    <name evidence="2" type="ORF">EYF80_035034</name>
</gene>
<name>A0A4Z2GNB7_9TELE</name>
<evidence type="ECO:0000313" key="2">
    <source>
        <dbReference type="EMBL" id="TNN54751.1"/>
    </source>
</evidence>
<feature type="region of interest" description="Disordered" evidence="1">
    <location>
        <begin position="96"/>
        <end position="129"/>
    </location>
</feature>
<keyword evidence="3" id="KW-1185">Reference proteome</keyword>
<proteinExistence type="predicted"/>
<dbReference type="Proteomes" id="UP000314294">
    <property type="component" value="Unassembled WGS sequence"/>
</dbReference>
<organism evidence="2 3">
    <name type="scientific">Liparis tanakae</name>
    <name type="common">Tanaka's snailfish</name>
    <dbReference type="NCBI Taxonomy" id="230148"/>
    <lineage>
        <taxon>Eukaryota</taxon>
        <taxon>Metazoa</taxon>
        <taxon>Chordata</taxon>
        <taxon>Craniata</taxon>
        <taxon>Vertebrata</taxon>
        <taxon>Euteleostomi</taxon>
        <taxon>Actinopterygii</taxon>
        <taxon>Neopterygii</taxon>
        <taxon>Teleostei</taxon>
        <taxon>Neoteleostei</taxon>
        <taxon>Acanthomorphata</taxon>
        <taxon>Eupercaria</taxon>
        <taxon>Perciformes</taxon>
        <taxon>Cottioidei</taxon>
        <taxon>Cottales</taxon>
        <taxon>Liparidae</taxon>
        <taxon>Liparis</taxon>
    </lineage>
</organism>
<accession>A0A4Z2GNB7</accession>
<evidence type="ECO:0000256" key="1">
    <source>
        <dbReference type="SAM" id="MobiDB-lite"/>
    </source>
</evidence>
<evidence type="ECO:0000313" key="3">
    <source>
        <dbReference type="Proteomes" id="UP000314294"/>
    </source>
</evidence>
<dbReference type="EMBL" id="SRLO01000475">
    <property type="protein sequence ID" value="TNN54751.1"/>
    <property type="molecule type" value="Genomic_DNA"/>
</dbReference>
<dbReference type="AlphaFoldDB" id="A0A4Z2GNB7"/>
<comment type="caution">
    <text evidence="2">The sequence shown here is derived from an EMBL/GenBank/DDBJ whole genome shotgun (WGS) entry which is preliminary data.</text>
</comment>
<sequence>MTAACKGAARPSAPALTRHPRWNVFHTASGAPGREERPHAPASANGEQVLQESGVVLSVEVGQRTLLPGGDEPPGAVLLLQQPADAGRLAALTGSEHHGLQHVHLEQKTDDERSSGEPRASGSSSNTAVEECFRKDVRNSGKRLAAAEKDNMCIYLNDGVSTGPSVMRRVGERSFHSPASPGSSSFSRAELRLAMSSVKKLLFSIPETGETYMLLVQSLSSRFWTQETAFYKIILSNFL</sequence>
<feature type="compositionally biased region" description="Basic and acidic residues" evidence="1">
    <location>
        <begin position="96"/>
        <end position="116"/>
    </location>
</feature>
<reference evidence="2 3" key="1">
    <citation type="submission" date="2019-03" db="EMBL/GenBank/DDBJ databases">
        <title>First draft genome of Liparis tanakae, snailfish: a comprehensive survey of snailfish specific genes.</title>
        <authorList>
            <person name="Kim W."/>
            <person name="Song I."/>
            <person name="Jeong J.-H."/>
            <person name="Kim D."/>
            <person name="Kim S."/>
            <person name="Ryu S."/>
            <person name="Song J.Y."/>
            <person name="Lee S.K."/>
        </authorList>
    </citation>
    <scope>NUCLEOTIDE SEQUENCE [LARGE SCALE GENOMIC DNA]</scope>
    <source>
        <tissue evidence="2">Muscle</tissue>
    </source>
</reference>
<protein>
    <submittedName>
        <fullName evidence="2">Uncharacterized protein</fullName>
    </submittedName>
</protein>